<dbReference type="InterPro" id="IPR009665">
    <property type="entry name" value="YyaC"/>
</dbReference>
<reference evidence="1" key="1">
    <citation type="submission" date="2016-08" db="EMBL/GenBank/DDBJ databases">
        <title>Complete Genome Seqeunce of Paenibacillus sp. BIHB 4019 from tea rhizoplane.</title>
        <authorList>
            <person name="Thakur R."/>
            <person name="Swarnkar M.K."/>
            <person name="Gulati A."/>
        </authorList>
    </citation>
    <scope>NUCLEOTIDE SEQUENCE [LARGE SCALE GENOMIC DNA]</scope>
    <source>
        <strain evidence="1">BIHB4019</strain>
    </source>
</reference>
<keyword evidence="1" id="KW-0645">Protease</keyword>
<proteinExistence type="predicted"/>
<keyword evidence="1" id="KW-0378">Hydrolase</keyword>
<dbReference type="GO" id="GO:0008233">
    <property type="term" value="F:peptidase activity"/>
    <property type="evidence" value="ECO:0007669"/>
    <property type="project" value="UniProtKB-KW"/>
</dbReference>
<organism evidence="1">
    <name type="scientific">Paenibacillus sp. BIHB 4019</name>
    <dbReference type="NCBI Taxonomy" id="1870819"/>
    <lineage>
        <taxon>Bacteria</taxon>
        <taxon>Bacillati</taxon>
        <taxon>Bacillota</taxon>
        <taxon>Bacilli</taxon>
        <taxon>Bacillales</taxon>
        <taxon>Paenibacillaceae</taxon>
        <taxon>Paenibacillus</taxon>
    </lineage>
</organism>
<dbReference type="SUPFAM" id="SSF53163">
    <property type="entry name" value="HybD-like"/>
    <property type="match status" value="1"/>
</dbReference>
<name>A0A1B2DIH5_9BACL</name>
<dbReference type="InterPro" id="IPR023430">
    <property type="entry name" value="Pept_HybD-like_dom_sf"/>
</dbReference>
<protein>
    <submittedName>
        <fullName evidence="1">Spore protease YyaC</fullName>
    </submittedName>
</protein>
<evidence type="ECO:0000313" key="1">
    <source>
        <dbReference type="EMBL" id="ANY67501.1"/>
    </source>
</evidence>
<dbReference type="NCBIfam" id="TIGR02841">
    <property type="entry name" value="spore_YyaC"/>
    <property type="match status" value="1"/>
</dbReference>
<dbReference type="RefSeq" id="WP_099518695.1">
    <property type="nucleotide sequence ID" value="NZ_CP016808.1"/>
</dbReference>
<sequence length="182" mass="19835">MEQSDRFKLEIAEFLAPIARQYPNRSDISFVCIGTDRSTGDCFGPLVGTLLREQGWEDVIGTMEQPCDAYAVEQAVLKAENRPVVIAIDACLGKPQSVGAFLAKAGPLQPGAATGRRLPPVGHYSIAGVVNALSHKPYITIQTTSLYHVMQMAEQLAAAIAGAWPGSKRRIKWTEEERVYFG</sequence>
<dbReference type="GO" id="GO:0006508">
    <property type="term" value="P:proteolysis"/>
    <property type="evidence" value="ECO:0007669"/>
    <property type="project" value="UniProtKB-KW"/>
</dbReference>
<dbReference type="EMBL" id="CP016808">
    <property type="protein sequence ID" value="ANY67501.1"/>
    <property type="molecule type" value="Genomic_DNA"/>
</dbReference>
<dbReference type="Pfam" id="PF06866">
    <property type="entry name" value="DUF1256"/>
    <property type="match status" value="1"/>
</dbReference>
<accession>A0A1B2DIH5</accession>
<dbReference type="AlphaFoldDB" id="A0A1B2DIH5"/>
<gene>
    <name evidence="1" type="ORF">BBD42_14225</name>
</gene>